<sequence>MTIHRLDNDDRSPLVSEHGDSDGSRSTCTRCDEDDIDDDTSTRTSTTMTWRADTRNDNANDADKEVGRAETRPARAQAGTCTYRPPSFILHELGASPRAAGKAYSTQGHQVEADDTDTSLCAPSSEHFRECVVVFSGLDADVARDIEAAFRGADFAVYSNAKWYRRDPTTRPARPPYPSHLFIIPQQRSLHTPLRKNFIVNNANCWTTSAVIPLAALERAFGAGKSCLITTMQAISGAGYPGVPSLDILDNIVPYIPGEEEKMQWETLKISRCAGTPLRDC</sequence>
<dbReference type="EMBL" id="MU276433">
    <property type="protein sequence ID" value="KAI0038702.1"/>
    <property type="molecule type" value="Genomic_DNA"/>
</dbReference>
<comment type="caution">
    <text evidence="1">The sequence shown here is derived from an EMBL/GenBank/DDBJ whole genome shotgun (WGS) entry which is preliminary data.</text>
</comment>
<gene>
    <name evidence="1" type="ORF">FA95DRAFT_1613177</name>
</gene>
<accession>A0ACB8R494</accession>
<reference evidence="1" key="1">
    <citation type="submission" date="2021-02" db="EMBL/GenBank/DDBJ databases">
        <authorList>
            <consortium name="DOE Joint Genome Institute"/>
            <person name="Ahrendt S."/>
            <person name="Looney B.P."/>
            <person name="Miyauchi S."/>
            <person name="Morin E."/>
            <person name="Drula E."/>
            <person name="Courty P.E."/>
            <person name="Chicoki N."/>
            <person name="Fauchery L."/>
            <person name="Kohler A."/>
            <person name="Kuo A."/>
            <person name="Labutti K."/>
            <person name="Pangilinan J."/>
            <person name="Lipzen A."/>
            <person name="Riley R."/>
            <person name="Andreopoulos W."/>
            <person name="He G."/>
            <person name="Johnson J."/>
            <person name="Barry K.W."/>
            <person name="Grigoriev I.V."/>
            <person name="Nagy L."/>
            <person name="Hibbett D."/>
            <person name="Henrissat B."/>
            <person name="Matheny P.B."/>
            <person name="Labbe J."/>
            <person name="Martin F."/>
        </authorList>
    </citation>
    <scope>NUCLEOTIDE SEQUENCE</scope>
    <source>
        <strain evidence="1">FP105234-sp</strain>
    </source>
</reference>
<organism evidence="1 2">
    <name type="scientific">Auriscalpium vulgare</name>
    <dbReference type="NCBI Taxonomy" id="40419"/>
    <lineage>
        <taxon>Eukaryota</taxon>
        <taxon>Fungi</taxon>
        <taxon>Dikarya</taxon>
        <taxon>Basidiomycota</taxon>
        <taxon>Agaricomycotina</taxon>
        <taxon>Agaricomycetes</taxon>
        <taxon>Russulales</taxon>
        <taxon>Auriscalpiaceae</taxon>
        <taxon>Auriscalpium</taxon>
    </lineage>
</organism>
<dbReference type="Proteomes" id="UP000814033">
    <property type="component" value="Unassembled WGS sequence"/>
</dbReference>
<evidence type="ECO:0000313" key="1">
    <source>
        <dbReference type="EMBL" id="KAI0038702.1"/>
    </source>
</evidence>
<keyword evidence="2" id="KW-1185">Reference proteome</keyword>
<proteinExistence type="predicted"/>
<protein>
    <submittedName>
        <fullName evidence="1">Uncharacterized protein</fullName>
    </submittedName>
</protein>
<evidence type="ECO:0000313" key="2">
    <source>
        <dbReference type="Proteomes" id="UP000814033"/>
    </source>
</evidence>
<name>A0ACB8R494_9AGAM</name>
<reference evidence="1" key="2">
    <citation type="journal article" date="2022" name="New Phytol.">
        <title>Evolutionary transition to the ectomycorrhizal habit in the genomes of a hyperdiverse lineage of mushroom-forming fungi.</title>
        <authorList>
            <person name="Looney B."/>
            <person name="Miyauchi S."/>
            <person name="Morin E."/>
            <person name="Drula E."/>
            <person name="Courty P.E."/>
            <person name="Kohler A."/>
            <person name="Kuo A."/>
            <person name="LaButti K."/>
            <person name="Pangilinan J."/>
            <person name="Lipzen A."/>
            <person name="Riley R."/>
            <person name="Andreopoulos W."/>
            <person name="He G."/>
            <person name="Johnson J."/>
            <person name="Nolan M."/>
            <person name="Tritt A."/>
            <person name="Barry K.W."/>
            <person name="Grigoriev I.V."/>
            <person name="Nagy L.G."/>
            <person name="Hibbett D."/>
            <person name="Henrissat B."/>
            <person name="Matheny P.B."/>
            <person name="Labbe J."/>
            <person name="Martin F.M."/>
        </authorList>
    </citation>
    <scope>NUCLEOTIDE SEQUENCE</scope>
    <source>
        <strain evidence="1">FP105234-sp</strain>
    </source>
</reference>